<evidence type="ECO:0000256" key="1">
    <source>
        <dbReference type="SAM" id="Phobius"/>
    </source>
</evidence>
<accession>A0A310SR13</accession>
<keyword evidence="1" id="KW-1133">Transmembrane helix</keyword>
<evidence type="ECO:0000313" key="3">
    <source>
        <dbReference type="Proteomes" id="UP000250275"/>
    </source>
</evidence>
<name>A0A310SR13_9HYME</name>
<proteinExistence type="predicted"/>
<keyword evidence="3" id="KW-1185">Reference proteome</keyword>
<sequence>MQLLGTDEPILPAANTENFGPCVSTQALFCTSPDQVTWYFILFFYKNCLAYFIGKQNFE</sequence>
<protein>
    <submittedName>
        <fullName evidence="2">Uncharacterized protein</fullName>
    </submittedName>
</protein>
<feature type="transmembrane region" description="Helical" evidence="1">
    <location>
        <begin position="36"/>
        <end position="54"/>
    </location>
</feature>
<keyword evidence="1" id="KW-0812">Transmembrane</keyword>
<dbReference type="EMBL" id="KQ761108">
    <property type="protein sequence ID" value="OAD58215.1"/>
    <property type="molecule type" value="Genomic_DNA"/>
</dbReference>
<dbReference type="Proteomes" id="UP000250275">
    <property type="component" value="Unassembled WGS sequence"/>
</dbReference>
<reference evidence="2 3" key="1">
    <citation type="submission" date="2015-07" db="EMBL/GenBank/DDBJ databases">
        <title>The genome of Eufriesea mexicana.</title>
        <authorList>
            <person name="Pan H."/>
            <person name="Kapheim K."/>
        </authorList>
    </citation>
    <scope>NUCLEOTIDE SEQUENCE [LARGE SCALE GENOMIC DNA]</scope>
    <source>
        <strain evidence="2">0111107269</strain>
        <tissue evidence="2">Whole body</tissue>
    </source>
</reference>
<keyword evidence="1" id="KW-0472">Membrane</keyword>
<gene>
    <name evidence="2" type="ORF">WN48_11378</name>
</gene>
<dbReference type="AlphaFoldDB" id="A0A310SR13"/>
<evidence type="ECO:0000313" key="2">
    <source>
        <dbReference type="EMBL" id="OAD58215.1"/>
    </source>
</evidence>
<organism evidence="2 3">
    <name type="scientific">Eufriesea mexicana</name>
    <dbReference type="NCBI Taxonomy" id="516756"/>
    <lineage>
        <taxon>Eukaryota</taxon>
        <taxon>Metazoa</taxon>
        <taxon>Ecdysozoa</taxon>
        <taxon>Arthropoda</taxon>
        <taxon>Hexapoda</taxon>
        <taxon>Insecta</taxon>
        <taxon>Pterygota</taxon>
        <taxon>Neoptera</taxon>
        <taxon>Endopterygota</taxon>
        <taxon>Hymenoptera</taxon>
        <taxon>Apocrita</taxon>
        <taxon>Aculeata</taxon>
        <taxon>Apoidea</taxon>
        <taxon>Anthophila</taxon>
        <taxon>Apidae</taxon>
        <taxon>Eufriesea</taxon>
    </lineage>
</organism>